<dbReference type="SMART" id="SM00409">
    <property type="entry name" value="IG"/>
    <property type="match status" value="1"/>
</dbReference>
<evidence type="ECO:0000313" key="4">
    <source>
        <dbReference type="Proteomes" id="UP000694397"/>
    </source>
</evidence>
<dbReference type="InterPro" id="IPR007110">
    <property type="entry name" value="Ig-like_dom"/>
</dbReference>
<dbReference type="GeneTree" id="ENSGT00940000154363"/>
<evidence type="ECO:0000313" key="3">
    <source>
        <dbReference type="Ensembl" id="ENSSFOP00015062278.1"/>
    </source>
</evidence>
<gene>
    <name evidence="3" type="primary">cd79a</name>
</gene>
<reference evidence="3" key="3">
    <citation type="submission" date="2025-09" db="UniProtKB">
        <authorList>
            <consortium name="Ensembl"/>
        </authorList>
    </citation>
    <scope>IDENTIFICATION</scope>
</reference>
<name>A0A8D0CDA0_SCLFO</name>
<dbReference type="InterPro" id="IPR036179">
    <property type="entry name" value="Ig-like_dom_sf"/>
</dbReference>
<accession>A0A8D0CDA0</accession>
<dbReference type="Ensembl" id="ENSSFOT00015048507.1">
    <property type="protein sequence ID" value="ENSSFOP00015062278.1"/>
    <property type="gene ID" value="ENSSFOG00015021684.2"/>
</dbReference>
<keyword evidence="1" id="KW-0393">Immunoglobulin domain</keyword>
<proteinExistence type="predicted"/>
<dbReference type="GO" id="GO:0009897">
    <property type="term" value="C:external side of plasma membrane"/>
    <property type="evidence" value="ECO:0007669"/>
    <property type="project" value="TreeGrafter"/>
</dbReference>
<dbReference type="PROSITE" id="PS50835">
    <property type="entry name" value="IG_LIKE"/>
    <property type="match status" value="1"/>
</dbReference>
<sequence>MCVCFSVTLERPGVLSLYTAATPVLYVNVCIAVNFSLVEPSLQVKLDGSAELNCCYTTTQGSVQARWIVFSPNSSTHSRVNLDTRVTVFNSQENCFTLKLINVRLNDTGLYCCLLNHTKMFISPGTFLQVYKPIEKIINISESAKNRILVAEGIMLLLCLMVPGTILIESELQKKKSNIEEENIYEGLNLDDCNSAYHQIQRSQVQCTYQDVGNVGDYDVQLEKP</sequence>
<dbReference type="InterPro" id="IPR003599">
    <property type="entry name" value="Ig_sub"/>
</dbReference>
<dbReference type="PANTHER" id="PTHR14334">
    <property type="entry name" value="B-CELL ANTIGEN RECEPTOR COMPLEX-ASSOCIATED PROTEIN"/>
    <property type="match status" value="1"/>
</dbReference>
<organism evidence="3 4">
    <name type="scientific">Scleropages formosus</name>
    <name type="common">Asian bonytongue</name>
    <name type="synonym">Osteoglossum formosum</name>
    <dbReference type="NCBI Taxonomy" id="113540"/>
    <lineage>
        <taxon>Eukaryota</taxon>
        <taxon>Metazoa</taxon>
        <taxon>Chordata</taxon>
        <taxon>Craniata</taxon>
        <taxon>Vertebrata</taxon>
        <taxon>Euteleostomi</taxon>
        <taxon>Actinopterygii</taxon>
        <taxon>Neopterygii</taxon>
        <taxon>Teleostei</taxon>
        <taxon>Osteoglossocephala</taxon>
        <taxon>Osteoglossomorpha</taxon>
        <taxon>Osteoglossiformes</taxon>
        <taxon>Osteoglossidae</taxon>
        <taxon>Scleropages</taxon>
    </lineage>
</organism>
<reference evidence="3 4" key="1">
    <citation type="submission" date="2019-04" db="EMBL/GenBank/DDBJ databases">
        <authorList>
            <consortium name="Wellcome Sanger Institute Data Sharing"/>
        </authorList>
    </citation>
    <scope>NUCLEOTIDE SEQUENCE [LARGE SCALE GENOMIC DNA]</scope>
</reference>
<dbReference type="InterPro" id="IPR013106">
    <property type="entry name" value="Ig_V-set"/>
</dbReference>
<keyword evidence="4" id="KW-1185">Reference proteome</keyword>
<dbReference type="Proteomes" id="UP000694397">
    <property type="component" value="Chromosome 18"/>
</dbReference>
<protein>
    <submittedName>
        <fullName evidence="3">CD79a molecule, immunoglobulin-associated alpha</fullName>
    </submittedName>
</protein>
<dbReference type="Pfam" id="PF07686">
    <property type="entry name" value="V-set"/>
    <property type="match status" value="1"/>
</dbReference>
<feature type="domain" description="Ig-like" evidence="2">
    <location>
        <begin position="23"/>
        <end position="123"/>
    </location>
</feature>
<dbReference type="SUPFAM" id="SSF48726">
    <property type="entry name" value="Immunoglobulin"/>
    <property type="match status" value="1"/>
</dbReference>
<reference evidence="3" key="2">
    <citation type="submission" date="2025-08" db="UniProtKB">
        <authorList>
            <consortium name="Ensembl"/>
        </authorList>
    </citation>
    <scope>IDENTIFICATION</scope>
</reference>
<dbReference type="AlphaFoldDB" id="A0A8D0CDA0"/>
<dbReference type="Gene3D" id="2.60.40.10">
    <property type="entry name" value="Immunoglobulins"/>
    <property type="match status" value="1"/>
</dbReference>
<evidence type="ECO:0000259" key="2">
    <source>
        <dbReference type="PROSITE" id="PS50835"/>
    </source>
</evidence>
<evidence type="ECO:0000256" key="1">
    <source>
        <dbReference type="ARBA" id="ARBA00023319"/>
    </source>
</evidence>
<dbReference type="InterPro" id="IPR013783">
    <property type="entry name" value="Ig-like_fold"/>
</dbReference>
<dbReference type="GO" id="GO:0019815">
    <property type="term" value="C:B cell receptor complex"/>
    <property type="evidence" value="ECO:0007669"/>
    <property type="project" value="TreeGrafter"/>
</dbReference>
<dbReference type="OrthoDB" id="8915525at2759"/>
<dbReference type="GO" id="GO:0050853">
    <property type="term" value="P:B cell receptor signaling pathway"/>
    <property type="evidence" value="ECO:0007669"/>
    <property type="project" value="TreeGrafter"/>
</dbReference>
<dbReference type="PANTHER" id="PTHR14334:SF1">
    <property type="entry name" value="B-CELL ANTIGEN RECEPTOR COMPLEX-ASSOCIATED PROTEIN ALPHA CHAIN"/>
    <property type="match status" value="1"/>
</dbReference>
<dbReference type="GO" id="GO:0030183">
    <property type="term" value="P:B cell differentiation"/>
    <property type="evidence" value="ECO:0007669"/>
    <property type="project" value="TreeGrafter"/>
</dbReference>